<dbReference type="InterPro" id="IPR001189">
    <property type="entry name" value="Mn/Fe_SOD"/>
</dbReference>
<evidence type="ECO:0000256" key="5">
    <source>
        <dbReference type="ARBA" id="ARBA00037226"/>
    </source>
</evidence>
<keyword evidence="11" id="KW-1185">Reference proteome</keyword>
<gene>
    <name evidence="10" type="ORF">TUBRATIS_10150</name>
</gene>
<evidence type="ECO:0000259" key="8">
    <source>
        <dbReference type="Pfam" id="PF00081"/>
    </source>
</evidence>
<feature type="domain" description="Manganese/iron superoxide dismutase N-terminal" evidence="8">
    <location>
        <begin position="2"/>
        <end position="92"/>
    </location>
</feature>
<dbReference type="Gene3D" id="1.10.287.990">
    <property type="entry name" value="Fe,Mn superoxide dismutase (SOD) domain"/>
    <property type="match status" value="1"/>
</dbReference>
<keyword evidence="4 7" id="KW-0560">Oxidoreductase</keyword>
<dbReference type="OrthoDB" id="239262at2759"/>
<feature type="binding site" evidence="6">
    <location>
        <position position="170"/>
    </location>
    <ligand>
        <name>Mn(2+)</name>
        <dbReference type="ChEBI" id="CHEBI:29035"/>
    </ligand>
</feature>
<comment type="catalytic activity">
    <reaction evidence="7">
        <text>2 superoxide + 2 H(+) = H2O2 + O2</text>
        <dbReference type="Rhea" id="RHEA:20696"/>
        <dbReference type="ChEBI" id="CHEBI:15378"/>
        <dbReference type="ChEBI" id="CHEBI:15379"/>
        <dbReference type="ChEBI" id="CHEBI:16240"/>
        <dbReference type="ChEBI" id="CHEBI:18421"/>
        <dbReference type="EC" id="1.15.1.1"/>
    </reaction>
</comment>
<comment type="function">
    <text evidence="7">Destroys radicals which are normally produced within the cells and which are toxic to biological systems.</text>
</comment>
<evidence type="ECO:0000259" key="9">
    <source>
        <dbReference type="Pfam" id="PF02777"/>
    </source>
</evidence>
<dbReference type="PRINTS" id="PR01703">
    <property type="entry name" value="MNSODISMTASE"/>
</dbReference>
<reference evidence="10 11" key="1">
    <citation type="submission" date="2018-10" db="EMBL/GenBank/DDBJ databases">
        <title>Draft genome sequence of the microsporidian Tubulinosema ratisbonensis.</title>
        <authorList>
            <person name="Polonais V."/>
            <person name="Peyretaillade E."/>
            <person name="Niehus S."/>
            <person name="Wawrzyniak I."/>
            <person name="Franchet A."/>
            <person name="Gaspin C."/>
            <person name="Reichstadt M."/>
            <person name="Belser C."/>
            <person name="Labadie K."/>
            <person name="Delbac F."/>
            <person name="Ferrandon D."/>
        </authorList>
    </citation>
    <scope>NUCLEOTIDE SEQUENCE [LARGE SCALE GENOMIC DNA]</scope>
    <source>
        <strain evidence="10 11">Franzen</strain>
    </source>
</reference>
<sequence>MSFTIPKLQYDTKKFDQNFYSEEAFFLHLNKHHQTYVTKLNEAVQSVKLNLPLTKLLTESIKNTSLPEKTRTLIRNNGGGHYNHSLFWLCMSPEKKCEISEELKSKLENKFGSFDKFINQFKEQSVTLFGSGWTSLVIKNDEFEIVQTANQNSPISEGGSVILTLDVWEHAYYVVYKNDRKRFIDDWVEHINWKNVSSFYDCYAKKNVPVEVECDGSVKI</sequence>
<keyword evidence="3 6" id="KW-0479">Metal-binding</keyword>
<dbReference type="InterPro" id="IPR019831">
    <property type="entry name" value="Mn/Fe_SOD_N"/>
</dbReference>
<dbReference type="AlphaFoldDB" id="A0A437AN68"/>
<dbReference type="PANTHER" id="PTHR43595:SF2">
    <property type="entry name" value="SMALL RIBOSOMAL SUBUNIT PROTEIN MS42"/>
    <property type="match status" value="1"/>
</dbReference>
<comment type="function">
    <text evidence="5">Component of the mitochondrial ribosome (mitoribosome), a dedicated translation machinery responsible for the synthesis of mitochondrial genome-encoded proteins, including at least some of the essential transmembrane subunits of the mitochondrial respiratory chain. The mitoribosomes are attached to the mitochondrial inner membrane and translation products are cotranslationally integrated into the membrane.</text>
</comment>
<dbReference type="InterPro" id="IPR036324">
    <property type="entry name" value="Mn/Fe_SOD_N_sf"/>
</dbReference>
<dbReference type="Pfam" id="PF02777">
    <property type="entry name" value="Sod_Fe_C"/>
    <property type="match status" value="1"/>
</dbReference>
<feature type="binding site" evidence="6">
    <location>
        <position position="166"/>
    </location>
    <ligand>
        <name>Mn(2+)</name>
        <dbReference type="ChEBI" id="CHEBI:29035"/>
    </ligand>
</feature>
<feature type="binding site" evidence="6">
    <location>
        <position position="84"/>
    </location>
    <ligand>
        <name>Mn(2+)</name>
        <dbReference type="ChEBI" id="CHEBI:29035"/>
    </ligand>
</feature>
<dbReference type="Gene3D" id="3.55.40.20">
    <property type="entry name" value="Iron/manganese superoxide dismutase, C-terminal domain"/>
    <property type="match status" value="1"/>
</dbReference>
<dbReference type="Pfam" id="PF00081">
    <property type="entry name" value="Sod_Fe_N"/>
    <property type="match status" value="1"/>
</dbReference>
<dbReference type="Proteomes" id="UP000282876">
    <property type="component" value="Unassembled WGS sequence"/>
</dbReference>
<comment type="caution">
    <text evidence="10">The sequence shown here is derived from an EMBL/GenBank/DDBJ whole genome shotgun (WGS) entry which is preliminary data.</text>
</comment>
<protein>
    <recommendedName>
        <fullName evidence="2 7">Superoxide dismutase</fullName>
        <ecNumber evidence="2 7">1.15.1.1</ecNumber>
    </recommendedName>
</protein>
<organism evidence="10 11">
    <name type="scientific">Tubulinosema ratisbonensis</name>
    <dbReference type="NCBI Taxonomy" id="291195"/>
    <lineage>
        <taxon>Eukaryota</taxon>
        <taxon>Fungi</taxon>
        <taxon>Fungi incertae sedis</taxon>
        <taxon>Microsporidia</taxon>
        <taxon>Tubulinosematoidea</taxon>
        <taxon>Tubulinosematidae</taxon>
        <taxon>Tubulinosema</taxon>
    </lineage>
</organism>
<evidence type="ECO:0000256" key="2">
    <source>
        <dbReference type="ARBA" id="ARBA00012682"/>
    </source>
</evidence>
<dbReference type="InterPro" id="IPR036314">
    <property type="entry name" value="SOD_C_sf"/>
</dbReference>
<evidence type="ECO:0000256" key="4">
    <source>
        <dbReference type="ARBA" id="ARBA00023002"/>
    </source>
</evidence>
<evidence type="ECO:0000256" key="6">
    <source>
        <dbReference type="PIRSR" id="PIRSR000349-1"/>
    </source>
</evidence>
<dbReference type="SUPFAM" id="SSF46609">
    <property type="entry name" value="Fe,Mn superoxide dismutase (SOD), N-terminal domain"/>
    <property type="match status" value="1"/>
</dbReference>
<dbReference type="GO" id="GO:0046872">
    <property type="term" value="F:metal ion binding"/>
    <property type="evidence" value="ECO:0007669"/>
    <property type="project" value="UniProtKB-KW"/>
</dbReference>
<name>A0A437AN68_9MICR</name>
<proteinExistence type="inferred from homology"/>
<dbReference type="VEuPathDB" id="MicrosporidiaDB:TUBRATIS_10150"/>
<dbReference type="GO" id="GO:0004784">
    <property type="term" value="F:superoxide dismutase activity"/>
    <property type="evidence" value="ECO:0007669"/>
    <property type="project" value="UniProtKB-EC"/>
</dbReference>
<dbReference type="GO" id="GO:0005737">
    <property type="term" value="C:cytoplasm"/>
    <property type="evidence" value="ECO:0007669"/>
    <property type="project" value="TreeGrafter"/>
</dbReference>
<dbReference type="InterPro" id="IPR019832">
    <property type="entry name" value="Mn/Fe_SOD_C"/>
</dbReference>
<evidence type="ECO:0000313" key="11">
    <source>
        <dbReference type="Proteomes" id="UP000282876"/>
    </source>
</evidence>
<accession>A0A437AN68</accession>
<evidence type="ECO:0000256" key="7">
    <source>
        <dbReference type="RuleBase" id="RU000414"/>
    </source>
</evidence>
<comment type="similarity">
    <text evidence="1 7">Belongs to the iron/manganese superoxide dismutase family.</text>
</comment>
<evidence type="ECO:0000256" key="1">
    <source>
        <dbReference type="ARBA" id="ARBA00008714"/>
    </source>
</evidence>
<feature type="domain" description="Manganese/iron superoxide dismutase C-terminal" evidence="9">
    <location>
        <begin position="101"/>
        <end position="197"/>
    </location>
</feature>
<evidence type="ECO:0000313" key="10">
    <source>
        <dbReference type="EMBL" id="RVD92477.1"/>
    </source>
</evidence>
<dbReference type="PANTHER" id="PTHR43595">
    <property type="entry name" value="37S RIBOSOMAL PROTEIN S26, MITOCHONDRIAL"/>
    <property type="match status" value="1"/>
</dbReference>
<dbReference type="PROSITE" id="PS00088">
    <property type="entry name" value="SOD_MN"/>
    <property type="match status" value="1"/>
</dbReference>
<dbReference type="PIRSF" id="PIRSF000349">
    <property type="entry name" value="SODismutase"/>
    <property type="match status" value="1"/>
</dbReference>
<dbReference type="InterPro" id="IPR019833">
    <property type="entry name" value="Mn/Fe_SOD_BS"/>
</dbReference>
<feature type="binding site" evidence="6">
    <location>
        <position position="28"/>
    </location>
    <ligand>
        <name>Mn(2+)</name>
        <dbReference type="ChEBI" id="CHEBI:29035"/>
    </ligand>
</feature>
<dbReference type="STRING" id="291195.A0A437AN68"/>
<dbReference type="SUPFAM" id="SSF54719">
    <property type="entry name" value="Fe,Mn superoxide dismutase (SOD), C-terminal domain"/>
    <property type="match status" value="1"/>
</dbReference>
<dbReference type="EC" id="1.15.1.1" evidence="2 7"/>
<evidence type="ECO:0000256" key="3">
    <source>
        <dbReference type="ARBA" id="ARBA00022723"/>
    </source>
</evidence>
<dbReference type="EMBL" id="RCSS01000209">
    <property type="protein sequence ID" value="RVD92477.1"/>
    <property type="molecule type" value="Genomic_DNA"/>
</dbReference>